<organism evidence="2 3">
    <name type="scientific">Malus domestica</name>
    <name type="common">Apple</name>
    <name type="synonym">Pyrus malus</name>
    <dbReference type="NCBI Taxonomy" id="3750"/>
    <lineage>
        <taxon>Eukaryota</taxon>
        <taxon>Viridiplantae</taxon>
        <taxon>Streptophyta</taxon>
        <taxon>Embryophyta</taxon>
        <taxon>Tracheophyta</taxon>
        <taxon>Spermatophyta</taxon>
        <taxon>Magnoliopsida</taxon>
        <taxon>eudicotyledons</taxon>
        <taxon>Gunneridae</taxon>
        <taxon>Pentapetalae</taxon>
        <taxon>rosids</taxon>
        <taxon>fabids</taxon>
        <taxon>Rosales</taxon>
        <taxon>Rosaceae</taxon>
        <taxon>Amygdaloideae</taxon>
        <taxon>Maleae</taxon>
        <taxon>Malus</taxon>
    </lineage>
</organism>
<evidence type="ECO:0000313" key="2">
    <source>
        <dbReference type="EMBL" id="RXH96351.1"/>
    </source>
</evidence>
<name>A0A498JT57_MALDO</name>
<accession>A0A498JT57</accession>
<protein>
    <submittedName>
        <fullName evidence="2">Uncharacterized protein</fullName>
    </submittedName>
</protein>
<keyword evidence="3" id="KW-1185">Reference proteome</keyword>
<dbReference type="AlphaFoldDB" id="A0A498JT57"/>
<reference evidence="2 3" key="1">
    <citation type="submission" date="2018-10" db="EMBL/GenBank/DDBJ databases">
        <title>A high-quality apple genome assembly.</title>
        <authorList>
            <person name="Hu J."/>
        </authorList>
    </citation>
    <scope>NUCLEOTIDE SEQUENCE [LARGE SCALE GENOMIC DNA]</scope>
    <source>
        <strain evidence="3">cv. HFTH1</strain>
        <tissue evidence="2">Young leaf</tissue>
    </source>
</reference>
<comment type="caution">
    <text evidence="2">The sequence shown here is derived from an EMBL/GenBank/DDBJ whole genome shotgun (WGS) entry which is preliminary data.</text>
</comment>
<dbReference type="EMBL" id="RDQH01000332">
    <property type="protein sequence ID" value="RXH96351.1"/>
    <property type="molecule type" value="Genomic_DNA"/>
</dbReference>
<dbReference type="Proteomes" id="UP000290289">
    <property type="component" value="Chromosome 6"/>
</dbReference>
<evidence type="ECO:0000313" key="3">
    <source>
        <dbReference type="Proteomes" id="UP000290289"/>
    </source>
</evidence>
<gene>
    <name evidence="2" type="ORF">DVH24_008855</name>
</gene>
<proteinExistence type="predicted"/>
<feature type="compositionally biased region" description="Basic and acidic residues" evidence="1">
    <location>
        <begin position="40"/>
        <end position="54"/>
    </location>
</feature>
<sequence>MIEIPEVSEMQNPHEKVVAFLKFVRENALKSANLNSTSDPKLEREAVSLRERGRQRWQRKTK</sequence>
<feature type="region of interest" description="Disordered" evidence="1">
    <location>
        <begin position="33"/>
        <end position="62"/>
    </location>
</feature>
<evidence type="ECO:0000256" key="1">
    <source>
        <dbReference type="SAM" id="MobiDB-lite"/>
    </source>
</evidence>